<evidence type="ECO:0000313" key="1">
    <source>
        <dbReference type="EMBL" id="KAJ0175528.1"/>
    </source>
</evidence>
<proteinExistence type="predicted"/>
<dbReference type="Proteomes" id="UP000824533">
    <property type="component" value="Linkage Group LG15"/>
</dbReference>
<name>A0ACC1CW50_9NEOP</name>
<evidence type="ECO:0000313" key="2">
    <source>
        <dbReference type="Proteomes" id="UP000824533"/>
    </source>
</evidence>
<organism evidence="1 2">
    <name type="scientific">Dendrolimus kikuchii</name>
    <dbReference type="NCBI Taxonomy" id="765133"/>
    <lineage>
        <taxon>Eukaryota</taxon>
        <taxon>Metazoa</taxon>
        <taxon>Ecdysozoa</taxon>
        <taxon>Arthropoda</taxon>
        <taxon>Hexapoda</taxon>
        <taxon>Insecta</taxon>
        <taxon>Pterygota</taxon>
        <taxon>Neoptera</taxon>
        <taxon>Endopterygota</taxon>
        <taxon>Lepidoptera</taxon>
        <taxon>Glossata</taxon>
        <taxon>Ditrysia</taxon>
        <taxon>Bombycoidea</taxon>
        <taxon>Lasiocampidae</taxon>
        <taxon>Dendrolimus</taxon>
    </lineage>
</organism>
<gene>
    <name evidence="1" type="ORF">K1T71_008687</name>
</gene>
<keyword evidence="2" id="KW-1185">Reference proteome</keyword>
<accession>A0ACC1CW50</accession>
<sequence length="1062" mass="119822">MIIISLLEERKRTELEQSQRIHSAGSGSYLHNPGSEPLNFATLGEVISRTAHKYPGRVAVKSIHENLTLTYEDLLNNADAFGCALRCQGLEKGDRVGIWSHNAVSWLVAVIGAARAGLISVLINPMYEKNELAFCIKKTEMKSLLIGDKLFGKKYYDIIRKLVPELDSAKPGFLKSKDFPSLNSVITDGKEKLNGTFLYNSLISENVNKNDISRYGSEVKPEDGSIIHFTSGTTGEPKAALDSHLGLVNNTYFTGKRNTFHEGHHIICVQVPLFHALGSVITILGGLSHGGSFVLAAPSYSVTANINALYGEKCTAITGTPTMYVDILSQIRSKGLDVPSGLRMALAAGAPCSPQLIRDIQKYLKADSVKGLYGLTETTASVFQSIEGDSIDIVAETVGYIQDHVEAKVVDKEGKIVPFGSPGELVVRGYNNMICYWNEPQKTQAAFVEDGWLLTGDKFTISEDGYGRIVGRLKDIIVRGGENVAPKEIEDLLNVHPDIIESQVIGVPDERLGEELCAVLRVREGASITLDEITRHCSGHLARFKIPRVLKLTNEFPKTASGKIQKYRLKEMVEAGLYCRYSYAGRLLAKLPGPKGIPIFGNMFDIWLDPEGLFVFARKLHKDYGGLSKVTGFMYRCVNISNPEDLETVLSLPKFNEKWIPYLFLHPWLGNGLLVSNGDRWHHRRKLLTPAFHFNILKRFSVIFSEQAEELFEIIEKEVGKEKTAIQPLIMKSTLRIMCETSMGTSMREDIRSVANKYFNALMILGECIVHRFTSMWLYSPTIFKWSKVAKIQNLALKDLHGFTRQIIRERREYRENNPVTSIEVDDGSYGGKTRLAMLDMLLEQEKLGKIDEEGIREEVDTFMFEGHDTTSMALCFIMMRIASEPVIQTLIYEEMQRIFGDSRRSPTVENLAEMKYLECCIKEALRLYPSVPYFARHVSEEAVLSGYKIPGDTVYNIHVFDLHRIEDIYPDPEKFIPERFLSENIMQRHPYAYIPFSAGPRNCIGQKFAMMEMKTVMSGLIRRFHLHPVTRHEDLTFICDIVLRVKEPVYVRFTKRNPMEI</sequence>
<reference evidence="1 2" key="1">
    <citation type="journal article" date="2021" name="Front. Genet.">
        <title>Chromosome-Level Genome Assembly Reveals Significant Gene Expansion in the Toll and IMD Signaling Pathways of Dendrolimus kikuchii.</title>
        <authorList>
            <person name="Zhou J."/>
            <person name="Wu P."/>
            <person name="Xiong Z."/>
            <person name="Liu N."/>
            <person name="Zhao N."/>
            <person name="Ji M."/>
            <person name="Qiu Y."/>
            <person name="Yang B."/>
        </authorList>
    </citation>
    <scope>NUCLEOTIDE SEQUENCE [LARGE SCALE GENOMIC DNA]</scope>
    <source>
        <strain evidence="1">Ann1</strain>
    </source>
</reference>
<protein>
    <submittedName>
        <fullName evidence="1">Uncharacterized protein</fullName>
    </submittedName>
</protein>
<dbReference type="EMBL" id="CM034401">
    <property type="protein sequence ID" value="KAJ0175528.1"/>
    <property type="molecule type" value="Genomic_DNA"/>
</dbReference>
<comment type="caution">
    <text evidence="1">The sequence shown here is derived from an EMBL/GenBank/DDBJ whole genome shotgun (WGS) entry which is preliminary data.</text>
</comment>